<dbReference type="Pfam" id="PF02604">
    <property type="entry name" value="PhdYeFM_antitox"/>
    <property type="match status" value="1"/>
</dbReference>
<dbReference type="NCBIfam" id="TIGR01552">
    <property type="entry name" value="phd_fam"/>
    <property type="match status" value="1"/>
</dbReference>
<evidence type="ECO:0000256" key="2">
    <source>
        <dbReference type="RuleBase" id="RU362080"/>
    </source>
</evidence>
<dbReference type="InterPro" id="IPR006442">
    <property type="entry name" value="Antitoxin_Phd/YefM"/>
</dbReference>
<comment type="similarity">
    <text evidence="1 2">Belongs to the phD/YefM antitoxin family.</text>
</comment>
<evidence type="ECO:0000313" key="4">
    <source>
        <dbReference type="Proteomes" id="UP000234240"/>
    </source>
</evidence>
<name>A0A2N5DWL9_9GAMM</name>
<dbReference type="InterPro" id="IPR036165">
    <property type="entry name" value="YefM-like_sf"/>
</dbReference>
<dbReference type="AlphaFoldDB" id="A0A2N5DWL9"/>
<dbReference type="OrthoDB" id="72009at2"/>
<comment type="function">
    <text evidence="2">Antitoxin component of a type II toxin-antitoxin (TA) system.</text>
</comment>
<proteinExistence type="inferred from homology"/>
<evidence type="ECO:0000313" key="3">
    <source>
        <dbReference type="EMBL" id="PLR31646.1"/>
    </source>
</evidence>
<reference evidence="3 4" key="1">
    <citation type="submission" date="2017-12" db="EMBL/GenBank/DDBJ databases">
        <title>Characterization of six clinical isolates of Enterochimera gen. nov., a novel genus of the Yersiniaciae family and the three species Enterochimera arupensis sp. nov., Enterochimera coloradensis sp. nov, and Enterochimera californica sp. nov.</title>
        <authorList>
            <person name="Rossi A."/>
            <person name="Fisher M."/>
        </authorList>
    </citation>
    <scope>NUCLEOTIDE SEQUENCE [LARGE SCALE GENOMIC DNA]</scope>
    <source>
        <strain evidence="4">2015-Iso6</strain>
    </source>
</reference>
<dbReference type="EMBL" id="PJZF01000024">
    <property type="protein sequence ID" value="PLR31646.1"/>
    <property type="molecule type" value="Genomic_DNA"/>
</dbReference>
<dbReference type="SUPFAM" id="SSF143120">
    <property type="entry name" value="YefM-like"/>
    <property type="match status" value="1"/>
</dbReference>
<evidence type="ECO:0000256" key="1">
    <source>
        <dbReference type="ARBA" id="ARBA00009981"/>
    </source>
</evidence>
<organism evidence="3 4">
    <name type="scientific">Chimaeribacter californicus</name>
    <dbReference type="NCBI Taxonomy" id="2060067"/>
    <lineage>
        <taxon>Bacteria</taxon>
        <taxon>Pseudomonadati</taxon>
        <taxon>Pseudomonadota</taxon>
        <taxon>Gammaproteobacteria</taxon>
        <taxon>Enterobacterales</taxon>
        <taxon>Yersiniaceae</taxon>
        <taxon>Chimaeribacter</taxon>
    </lineage>
</organism>
<dbReference type="Gene3D" id="3.40.1620.10">
    <property type="entry name" value="YefM-like domain"/>
    <property type="match status" value="1"/>
</dbReference>
<gene>
    <name evidence="3" type="ORF">CYR55_20160</name>
</gene>
<comment type="caution">
    <text evidence="3">The sequence shown here is derived from an EMBL/GenBank/DDBJ whole genome shotgun (WGS) entry which is preliminary data.</text>
</comment>
<dbReference type="RefSeq" id="WP_101818136.1">
    <property type="nucleotide sequence ID" value="NZ_PJZF01000024.1"/>
</dbReference>
<dbReference type="Proteomes" id="UP000234240">
    <property type="component" value="Unassembled WGS sequence"/>
</dbReference>
<accession>A0A2N5DWL9</accession>
<keyword evidence="4" id="KW-1185">Reference proteome</keyword>
<sequence length="83" mass="9141">MPITTMTSRSFNQEISRAKKAAEEGPVYITDRGEPAYVLLTYEAFKKLSGSRRSILDALATPGAGDIDFEPERGNIVSRDADF</sequence>
<protein>
    <recommendedName>
        <fullName evidence="2">Antitoxin</fullName>
    </recommendedName>
</protein>